<dbReference type="EMBL" id="CP098754">
    <property type="protein sequence ID" value="WIH95373.1"/>
    <property type="molecule type" value="Genomic_DNA"/>
</dbReference>
<sequence length="339" mass="39379">MKKIFFLTLFIISIICSCNKTIKPLNKNKEYVVNITYVKDNNLAALNPSDFFYIFNSKLPLLTYELLGYRIKYVLKEGINAEDFYKNNRKLLNKNIELFKRDYIDIKKTSNSILAKNILYYSLSNETYSSLKTLFNYDSSTTSLEQLASNIAPSFKQNILTLWNTPLPNGKKLLREDIVAMYTAQYWRVIGSALKDSKIDSHIIIINMPITANYKGADAKAISEAGVIDRIVLENKNIENTKSLAVISTYPFLSNNKVFVSQRGVVKIDSKTLNDIFAYYILQTIAMMFNKYDIHTEEKHSIMSEVENFNYINWYNNIINYELRAPYKGLKYYKDSIKY</sequence>
<protein>
    <recommendedName>
        <fullName evidence="3">Lipoprotein</fullName>
    </recommendedName>
</protein>
<dbReference type="AlphaFoldDB" id="A0AAJ6GA26"/>
<dbReference type="Proteomes" id="UP001242021">
    <property type="component" value="Chromosome"/>
</dbReference>
<name>A0AAJ6GA26_BRAPL</name>
<organism evidence="1 2">
    <name type="scientific">Brachyspira pilosicoli</name>
    <name type="common">Serpulina pilosicoli</name>
    <dbReference type="NCBI Taxonomy" id="52584"/>
    <lineage>
        <taxon>Bacteria</taxon>
        <taxon>Pseudomonadati</taxon>
        <taxon>Spirochaetota</taxon>
        <taxon>Spirochaetia</taxon>
        <taxon>Brachyspirales</taxon>
        <taxon>Brachyspiraceae</taxon>
        <taxon>Brachyspira</taxon>
    </lineage>
</organism>
<gene>
    <name evidence="1" type="ORF">NEH99_02265</name>
</gene>
<evidence type="ECO:0000313" key="1">
    <source>
        <dbReference type="EMBL" id="WIH95373.1"/>
    </source>
</evidence>
<accession>A0AAJ6GA26</accession>
<dbReference type="PROSITE" id="PS51257">
    <property type="entry name" value="PROKAR_LIPOPROTEIN"/>
    <property type="match status" value="1"/>
</dbReference>
<reference evidence="1" key="1">
    <citation type="submission" date="2022-06" db="EMBL/GenBank/DDBJ databases">
        <title>Brachyspira pilosicoli from pigs in Switzerland.</title>
        <authorList>
            <person name="Schmitt S."/>
            <person name="Arnold M."/>
            <person name="Rossano A."/>
            <person name="Perreten V."/>
        </authorList>
    </citation>
    <scope>NUCLEOTIDE SEQUENCE</scope>
    <source>
        <strain evidence="1">MEI4028</strain>
    </source>
</reference>
<proteinExistence type="predicted"/>
<evidence type="ECO:0008006" key="3">
    <source>
        <dbReference type="Google" id="ProtNLM"/>
    </source>
</evidence>
<evidence type="ECO:0000313" key="2">
    <source>
        <dbReference type="Proteomes" id="UP001242021"/>
    </source>
</evidence>
<dbReference type="RefSeq" id="WP_284603038.1">
    <property type="nucleotide sequence ID" value="NZ_CP098752.1"/>
</dbReference>